<gene>
    <name evidence="1" type="ORF">BWK72_03330</name>
</gene>
<evidence type="ECO:0008006" key="3">
    <source>
        <dbReference type="Google" id="ProtNLM"/>
    </source>
</evidence>
<proteinExistence type="predicted"/>
<comment type="caution">
    <text evidence="1">The sequence shown here is derived from an EMBL/GenBank/DDBJ whole genome shotgun (WGS) entry which is preliminary data.</text>
</comment>
<reference evidence="1 2" key="1">
    <citation type="submission" date="2017-01" db="EMBL/GenBank/DDBJ databases">
        <title>Novel large sulfur bacteria in the metagenomes of groundwater-fed chemosynthetic microbial mats in the Lake Huron basin.</title>
        <authorList>
            <person name="Sharrar A.M."/>
            <person name="Flood B.E."/>
            <person name="Bailey J.V."/>
            <person name="Jones D.S."/>
            <person name="Biddanda B."/>
            <person name="Ruberg S.A."/>
            <person name="Marcus D.N."/>
            <person name="Dick G.J."/>
        </authorList>
    </citation>
    <scope>NUCLEOTIDE SEQUENCE [LARGE SCALE GENOMIC DNA]</scope>
    <source>
        <strain evidence="1">A7</strain>
    </source>
</reference>
<evidence type="ECO:0000313" key="1">
    <source>
        <dbReference type="EMBL" id="OQW89024.1"/>
    </source>
</evidence>
<sequence>MHHLHPYDSRATLARDAAALLFVGTIYPAAAQALPWPGSESDQPDAGGPHVSAQFMRMLKAYRHSGGLFRANEAAARCKPHGGTDAYTLAGWILQRKVVSFEWLSRIWLPVFQFNRHDMSRQNGLDAVMSELTAVCDDWEIANWMSTPNAWLADATPADRLASAATEVLDAARADRFVLAG</sequence>
<dbReference type="Proteomes" id="UP000192505">
    <property type="component" value="Unassembled WGS sequence"/>
</dbReference>
<dbReference type="EMBL" id="MTEI01000002">
    <property type="protein sequence ID" value="OQW89024.1"/>
    <property type="molecule type" value="Genomic_DNA"/>
</dbReference>
<dbReference type="AlphaFoldDB" id="A0A1W9KXN3"/>
<protein>
    <recommendedName>
        <fullName evidence="3">Antitoxin Xre/MbcA/ParS-like toxin-binding domain-containing protein</fullName>
    </recommendedName>
</protein>
<evidence type="ECO:0000313" key="2">
    <source>
        <dbReference type="Proteomes" id="UP000192505"/>
    </source>
</evidence>
<accession>A0A1W9KXN3</accession>
<organism evidence="1 2">
    <name type="scientific">Rhodoferax ferrireducens</name>
    <dbReference type="NCBI Taxonomy" id="192843"/>
    <lineage>
        <taxon>Bacteria</taxon>
        <taxon>Pseudomonadati</taxon>
        <taxon>Pseudomonadota</taxon>
        <taxon>Betaproteobacteria</taxon>
        <taxon>Burkholderiales</taxon>
        <taxon>Comamonadaceae</taxon>
        <taxon>Rhodoferax</taxon>
    </lineage>
</organism>
<name>A0A1W9KXN3_9BURK</name>